<reference evidence="7 8" key="1">
    <citation type="submission" date="2018-11" db="EMBL/GenBank/DDBJ databases">
        <authorList>
            <person name="Jang G.I."/>
            <person name="Hwang C.Y."/>
        </authorList>
    </citation>
    <scope>NUCLEOTIDE SEQUENCE [LARGE SCALE GENOMIC DNA]</scope>
    <source>
        <strain evidence="7 8">SSM26</strain>
    </source>
</reference>
<sequence length="284" mass="31021">MAQATEQVSYKGAFVYERSGSFSTHQVWHQADSKVVTERLLQADGEPHEWVRRNGDVQCASSYSAGPVWDPAAQPAMSPERLEQWYSLETLGTTRVADRPATVLAVKPRDNYRYAYELYLDNETGLLLKSLLINERSTLLERFRFTNIAVTDVADAELAPGAGCLQVGVTLKDDASKAESIEPSWLPPGFSGGEEDVRAYSVDESPVSSRVYTDGMARFTVFVEPLGEEGLADDLRAQLGPTVAVSRKLSLNNGVFLATVVGEIPPAAAERIAASFDQSVEAQQ</sequence>
<dbReference type="CDD" id="cd16327">
    <property type="entry name" value="RseB"/>
    <property type="match status" value="1"/>
</dbReference>
<dbReference type="InterPro" id="IPR005588">
    <property type="entry name" value="MucB_RseB"/>
</dbReference>
<evidence type="ECO:0000313" key="7">
    <source>
        <dbReference type="EMBL" id="ROZ86765.1"/>
    </source>
</evidence>
<evidence type="ECO:0000259" key="5">
    <source>
        <dbReference type="Pfam" id="PF03888"/>
    </source>
</evidence>
<protein>
    <submittedName>
        <fullName evidence="7">RNA polymerase subunit sigma</fullName>
    </submittedName>
</protein>
<comment type="caution">
    <text evidence="7">The sequence shown here is derived from an EMBL/GenBank/DDBJ whole genome shotgun (WGS) entry which is preliminary data.</text>
</comment>
<dbReference type="InterPro" id="IPR033436">
    <property type="entry name" value="MucB/RseB_C"/>
</dbReference>
<feature type="domain" description="MucB/RseB C-terminal" evidence="6">
    <location>
        <begin position="178"/>
        <end position="275"/>
    </location>
</feature>
<name>A0ABX9XKJ6_9PSED</name>
<evidence type="ECO:0000256" key="3">
    <source>
        <dbReference type="ARBA" id="ARBA00022729"/>
    </source>
</evidence>
<feature type="domain" description="MucB/RseB N-terminal" evidence="5">
    <location>
        <begin position="1"/>
        <end position="159"/>
    </location>
</feature>
<organism evidence="7 8">
    <name type="scientific">Pseudomonas neustonica</name>
    <dbReference type="NCBI Taxonomy" id="2487346"/>
    <lineage>
        <taxon>Bacteria</taxon>
        <taxon>Pseudomonadati</taxon>
        <taxon>Pseudomonadota</taxon>
        <taxon>Gammaproteobacteria</taxon>
        <taxon>Pseudomonadales</taxon>
        <taxon>Pseudomonadaceae</taxon>
        <taxon>Pseudomonas</taxon>
    </lineage>
</organism>
<comment type="subcellular location">
    <subcellularLocation>
        <location evidence="1">Periplasm</location>
    </subcellularLocation>
</comment>
<dbReference type="PIRSF" id="PIRSF005427">
    <property type="entry name" value="RseB"/>
    <property type="match status" value="1"/>
</dbReference>
<evidence type="ECO:0000259" key="6">
    <source>
        <dbReference type="Pfam" id="PF17188"/>
    </source>
</evidence>
<dbReference type="PANTHER" id="PTHR38782">
    <property type="match status" value="1"/>
</dbReference>
<accession>A0ABX9XKJ6</accession>
<dbReference type="Pfam" id="PF17188">
    <property type="entry name" value="MucB_RseB_C"/>
    <property type="match status" value="1"/>
</dbReference>
<evidence type="ECO:0000256" key="1">
    <source>
        <dbReference type="ARBA" id="ARBA00004418"/>
    </source>
</evidence>
<keyword evidence="3" id="KW-0732">Signal</keyword>
<dbReference type="Proteomes" id="UP000275199">
    <property type="component" value="Unassembled WGS sequence"/>
</dbReference>
<proteinExistence type="inferred from homology"/>
<comment type="similarity">
    <text evidence="2">Belongs to the RseB family.</text>
</comment>
<gene>
    <name evidence="7" type="ORF">EF096_05445</name>
</gene>
<dbReference type="Gene3D" id="2.50.20.10">
    <property type="entry name" value="Lipoprotein localisation LolA/LolB/LppX"/>
    <property type="match status" value="1"/>
</dbReference>
<keyword evidence="4" id="KW-0574">Periplasm</keyword>
<dbReference type="InterPro" id="IPR038484">
    <property type="entry name" value="MucB/RseB_C_sf"/>
</dbReference>
<evidence type="ECO:0000313" key="8">
    <source>
        <dbReference type="Proteomes" id="UP000275199"/>
    </source>
</evidence>
<dbReference type="PANTHER" id="PTHR38782:SF1">
    <property type="entry name" value="SIGMA-E FACTOR REGULATORY PROTEIN RSEB"/>
    <property type="match status" value="1"/>
</dbReference>
<dbReference type="Pfam" id="PF03888">
    <property type="entry name" value="MucB_RseB"/>
    <property type="match status" value="1"/>
</dbReference>
<dbReference type="InterPro" id="IPR033434">
    <property type="entry name" value="MucB/RseB_N"/>
</dbReference>
<dbReference type="EMBL" id="RKKU01000004">
    <property type="protein sequence ID" value="ROZ86765.1"/>
    <property type="molecule type" value="Genomic_DNA"/>
</dbReference>
<keyword evidence="8" id="KW-1185">Reference proteome</keyword>
<evidence type="ECO:0000256" key="2">
    <source>
        <dbReference type="ARBA" id="ARBA00008150"/>
    </source>
</evidence>
<evidence type="ECO:0000256" key="4">
    <source>
        <dbReference type="ARBA" id="ARBA00022764"/>
    </source>
</evidence>
<dbReference type="Gene3D" id="3.30.200.100">
    <property type="entry name" value="MucB/RseB, C-terminal domain"/>
    <property type="match status" value="1"/>
</dbReference>